<reference evidence="3" key="1">
    <citation type="journal article" date="2019" name="Int. J. Syst. Evol. Microbiol.">
        <title>The Global Catalogue of Microorganisms (GCM) 10K type strain sequencing project: providing services to taxonomists for standard genome sequencing and annotation.</title>
        <authorList>
            <consortium name="The Broad Institute Genomics Platform"/>
            <consortium name="The Broad Institute Genome Sequencing Center for Infectious Disease"/>
            <person name="Wu L."/>
            <person name="Ma J."/>
        </authorList>
    </citation>
    <scope>NUCLEOTIDE SEQUENCE [LARGE SCALE GENOMIC DNA]</scope>
    <source>
        <strain evidence="3">CCUG 54520</strain>
    </source>
</reference>
<evidence type="ECO:0000313" key="2">
    <source>
        <dbReference type="EMBL" id="MFC4602902.1"/>
    </source>
</evidence>
<evidence type="ECO:0008006" key="4">
    <source>
        <dbReference type="Google" id="ProtNLM"/>
    </source>
</evidence>
<accession>A0ABV9FQZ8</accession>
<dbReference type="RefSeq" id="WP_378414460.1">
    <property type="nucleotide sequence ID" value="NZ_JBHSFO010000002.1"/>
</dbReference>
<organism evidence="2 3">
    <name type="scientific">Rhodococcus kronopolitis</name>
    <dbReference type="NCBI Taxonomy" id="1460226"/>
    <lineage>
        <taxon>Bacteria</taxon>
        <taxon>Bacillati</taxon>
        <taxon>Actinomycetota</taxon>
        <taxon>Actinomycetes</taxon>
        <taxon>Mycobacteriales</taxon>
        <taxon>Nocardiaceae</taxon>
        <taxon>Rhodococcus</taxon>
    </lineage>
</organism>
<comment type="caution">
    <text evidence="2">The sequence shown here is derived from an EMBL/GenBank/DDBJ whole genome shotgun (WGS) entry which is preliminary data.</text>
</comment>
<dbReference type="Proteomes" id="UP001595914">
    <property type="component" value="Unassembled WGS sequence"/>
</dbReference>
<evidence type="ECO:0000256" key="1">
    <source>
        <dbReference type="SAM" id="MobiDB-lite"/>
    </source>
</evidence>
<name>A0ABV9FQZ8_9NOCA</name>
<evidence type="ECO:0000313" key="3">
    <source>
        <dbReference type="Proteomes" id="UP001595914"/>
    </source>
</evidence>
<sequence length="222" mass="23526">MTEPHRAHRSTVADPAGQLGSHASEWEERLLSEQPTVRETWEWCPTEPGEVEASLWMTGAVFLSRIVRELGHARDDQGRSEIADRVTALCVDSVLAGYDGDLEAAEALVDRAGHAAARHGDLRLAALVAEATAYLAVFGDDLRGAVYCFEDALASRRAGGEEDQISTLLGLSAAYALIGDEPRCSDRRGAALAIAGTVGDTDRRGAALAIAGTVGDTDRRAG</sequence>
<keyword evidence="3" id="KW-1185">Reference proteome</keyword>
<feature type="region of interest" description="Disordered" evidence="1">
    <location>
        <begin position="1"/>
        <end position="22"/>
    </location>
</feature>
<dbReference type="EMBL" id="JBHSFO010000002">
    <property type="protein sequence ID" value="MFC4602902.1"/>
    <property type="molecule type" value="Genomic_DNA"/>
</dbReference>
<proteinExistence type="predicted"/>
<protein>
    <recommendedName>
        <fullName evidence="4">Tetratricopeptide repeat protein</fullName>
    </recommendedName>
</protein>
<gene>
    <name evidence="2" type="ORF">ACFO6S_04290</name>
</gene>